<protein>
    <recommendedName>
        <fullName evidence="1">Sodium/glutamate symporter</fullName>
    </recommendedName>
</protein>
<feature type="transmembrane region" description="Helical" evidence="2">
    <location>
        <begin position="222"/>
        <end position="239"/>
    </location>
</feature>
<feature type="transmembrane region" description="Helical" evidence="2">
    <location>
        <begin position="251"/>
        <end position="270"/>
    </location>
</feature>
<dbReference type="PANTHER" id="PTHR36178:SF1">
    <property type="entry name" value="SODIUM_GLUTAMATE SYMPORTER"/>
    <property type="match status" value="1"/>
</dbReference>
<keyword evidence="2" id="KW-0472">Membrane</keyword>
<name>A0A2W7CNY9_9HYPH</name>
<dbReference type="AlphaFoldDB" id="A0A2W7CNY9"/>
<feature type="transmembrane region" description="Helical" evidence="2">
    <location>
        <begin position="317"/>
        <end position="336"/>
    </location>
</feature>
<reference evidence="4" key="1">
    <citation type="submission" date="2017-03" db="EMBL/GenBank/DDBJ databases">
        <authorList>
            <person name="Safronova V.I."/>
            <person name="Sazanova A.L."/>
            <person name="Chirak E.R."/>
        </authorList>
    </citation>
    <scope>NUCLEOTIDE SEQUENCE [LARGE SCALE GENOMIC DNA]</scope>
    <source>
        <strain evidence="4">Ach-343</strain>
    </source>
</reference>
<dbReference type="GO" id="GO:0015813">
    <property type="term" value="P:L-glutamate transmembrane transport"/>
    <property type="evidence" value="ECO:0007669"/>
    <property type="project" value="UniProtKB-UniRule"/>
</dbReference>
<feature type="transmembrane region" description="Helical" evidence="2">
    <location>
        <begin position="161"/>
        <end position="187"/>
    </location>
</feature>
<dbReference type="PANTHER" id="PTHR36178">
    <property type="entry name" value="SLR0625 PROTEIN"/>
    <property type="match status" value="1"/>
</dbReference>
<sequence length="416" mass="43526">MAADHVEFSELATLIIGLIALVAGTRIRQMVPALKRIDMPNAVIGAMIVALLVLLAQVMFGTEVAFGTKLRDLLLLVFFTTIGLSAKLKALRAGGRPLVILCAVTVLLLVCQNLVGIGVATAWGAHPFYGLLAGSLSFVGGPGTALAWAKEAEAVGLQNAQAVGAGAATLAVITGALVSGPITGWLIGRHKLSPVAPPQTEVSFAEPQKEAPATVQEDRGNLESILATILIVAVSVLLGDKLNSWAKDAGLLLPGFLSAMLAGVFLTNLVDWTRIRLDFEPIQKGGEVALNLFLVLSLMSTKLITVAAILGPLFVNVLLQIIVIVAIAYFVLFRLLGRDYEAAVTVGGFLGFGISSMPVAMATMDEVARRYGPAPKAFLLITLAGSFFVDLANALVAKAFLALPLFDMKALGIAGH</sequence>
<evidence type="ECO:0000313" key="4">
    <source>
        <dbReference type="Proteomes" id="UP000248616"/>
    </source>
</evidence>
<dbReference type="Pfam" id="PF03616">
    <property type="entry name" value="Glt_symporter"/>
    <property type="match status" value="1"/>
</dbReference>
<keyword evidence="4" id="KW-1185">Reference proteome</keyword>
<dbReference type="OrthoDB" id="4921038at2"/>
<dbReference type="RefSeq" id="WP_111544319.1">
    <property type="nucleotide sequence ID" value="NZ_MZXV01000027.1"/>
</dbReference>
<feature type="transmembrane region" description="Helical" evidence="2">
    <location>
        <begin position="6"/>
        <end position="27"/>
    </location>
</feature>
<dbReference type="Proteomes" id="UP000248616">
    <property type="component" value="Unassembled WGS sequence"/>
</dbReference>
<keyword evidence="2" id="KW-0812">Transmembrane</keyword>
<gene>
    <name evidence="3" type="ORF">B5V02_11375</name>
</gene>
<feature type="transmembrane region" description="Helical" evidence="2">
    <location>
        <begin position="377"/>
        <end position="401"/>
    </location>
</feature>
<dbReference type="EMBL" id="MZXV01000027">
    <property type="protein sequence ID" value="PZV38243.1"/>
    <property type="molecule type" value="Genomic_DNA"/>
</dbReference>
<dbReference type="InterPro" id="IPR004445">
    <property type="entry name" value="GltS"/>
</dbReference>
<dbReference type="NCBIfam" id="TIGR00210">
    <property type="entry name" value="gltS"/>
    <property type="match status" value="1"/>
</dbReference>
<evidence type="ECO:0000256" key="1">
    <source>
        <dbReference type="NCBIfam" id="TIGR00210"/>
    </source>
</evidence>
<feature type="transmembrane region" description="Helical" evidence="2">
    <location>
        <begin position="290"/>
        <end position="310"/>
    </location>
</feature>
<proteinExistence type="predicted"/>
<evidence type="ECO:0000313" key="3">
    <source>
        <dbReference type="EMBL" id="PZV38243.1"/>
    </source>
</evidence>
<feature type="transmembrane region" description="Helical" evidence="2">
    <location>
        <begin position="98"/>
        <end position="122"/>
    </location>
</feature>
<dbReference type="GO" id="GO:0016020">
    <property type="term" value="C:membrane"/>
    <property type="evidence" value="ECO:0007669"/>
    <property type="project" value="InterPro"/>
</dbReference>
<comment type="caution">
    <text evidence="3">The sequence shown here is derived from an EMBL/GenBank/DDBJ whole genome shotgun (WGS) entry which is preliminary data.</text>
</comment>
<feature type="transmembrane region" description="Helical" evidence="2">
    <location>
        <begin position="39"/>
        <end position="61"/>
    </location>
</feature>
<evidence type="ECO:0000256" key="2">
    <source>
        <dbReference type="SAM" id="Phobius"/>
    </source>
</evidence>
<feature type="transmembrane region" description="Helical" evidence="2">
    <location>
        <begin position="342"/>
        <end position="365"/>
    </location>
</feature>
<keyword evidence="2" id="KW-1133">Transmembrane helix</keyword>
<feature type="transmembrane region" description="Helical" evidence="2">
    <location>
        <begin position="128"/>
        <end position="149"/>
    </location>
</feature>
<accession>A0A2W7CNY9</accession>
<dbReference type="GO" id="GO:0015501">
    <property type="term" value="F:glutamate:sodium symporter activity"/>
    <property type="evidence" value="ECO:0007669"/>
    <property type="project" value="UniProtKB-UniRule"/>
</dbReference>
<organism evidence="3 4">
    <name type="scientific">Mesorhizobium kowhaii</name>
    <dbReference type="NCBI Taxonomy" id="1300272"/>
    <lineage>
        <taxon>Bacteria</taxon>
        <taxon>Pseudomonadati</taxon>
        <taxon>Pseudomonadota</taxon>
        <taxon>Alphaproteobacteria</taxon>
        <taxon>Hyphomicrobiales</taxon>
        <taxon>Phyllobacteriaceae</taxon>
        <taxon>Mesorhizobium</taxon>
    </lineage>
</organism>